<keyword evidence="8" id="KW-1185">Reference proteome</keyword>
<dbReference type="InterPro" id="IPR043504">
    <property type="entry name" value="Peptidase_S1_PA_chymotrypsin"/>
</dbReference>
<protein>
    <recommendedName>
        <fullName evidence="6">Serine protease</fullName>
        <ecNumber evidence="6">3.4.21.-</ecNumber>
    </recommendedName>
</protein>
<evidence type="ECO:0000256" key="1">
    <source>
        <dbReference type="ARBA" id="ARBA00008764"/>
    </source>
</evidence>
<evidence type="ECO:0000256" key="6">
    <source>
        <dbReference type="RuleBase" id="RU004296"/>
    </source>
</evidence>
<dbReference type="GO" id="GO:0006508">
    <property type="term" value="P:proteolysis"/>
    <property type="evidence" value="ECO:0007669"/>
    <property type="project" value="UniProtKB-KW"/>
</dbReference>
<comment type="caution">
    <text evidence="7">The sequence shown here is derived from an EMBL/GenBank/DDBJ whole genome shotgun (WGS) entry which is preliminary data.</text>
</comment>
<evidence type="ECO:0000256" key="5">
    <source>
        <dbReference type="ARBA" id="ARBA00022825"/>
    </source>
</evidence>
<evidence type="ECO:0000313" key="7">
    <source>
        <dbReference type="EMBL" id="TFY93757.1"/>
    </source>
</evidence>
<dbReference type="SUPFAM" id="SSF50494">
    <property type="entry name" value="Trypsin-like serine proteases"/>
    <property type="match status" value="1"/>
</dbReference>
<evidence type="ECO:0000313" key="8">
    <source>
        <dbReference type="Proteomes" id="UP000297734"/>
    </source>
</evidence>
<dbReference type="InterPro" id="IPR009003">
    <property type="entry name" value="Peptidase_S1_PA"/>
</dbReference>
<dbReference type="Pfam" id="PF13365">
    <property type="entry name" value="Trypsin_2"/>
    <property type="match status" value="1"/>
</dbReference>
<dbReference type="Pfam" id="PF20308">
    <property type="entry name" value="TPR-S"/>
    <property type="match status" value="1"/>
</dbReference>
<keyword evidence="4 6" id="KW-0378">Hydrolase</keyword>
<dbReference type="Gene3D" id="2.40.10.10">
    <property type="entry name" value="Trypsin-like serine proteases"/>
    <property type="match status" value="2"/>
</dbReference>
<dbReference type="InterPro" id="IPR008256">
    <property type="entry name" value="Peptidase_S1B"/>
</dbReference>
<sequence>MGRLADSLKLGVIQDAQPWDLGAAVELIVEEIESTSLPVANARSAVEVLIKNRHYDHARTIAECWEQRHDFDPLLSKYHAQALINLTSLDEAEKVLNLGLPKLRAREKDAGAIKQIPEFEGLLGRVFKQRYVATRDPSWLVKAREKYLNTYRQGRNRFWHGINAVALLVLEEREGLDISALPPLDVLVTEVLGTATDQYIADPNNAFAAATVSEAYLAMGDCEEAEFWLYRFLLHPAVKPFDIESYDRQIREIWNGSPLVGCGSCADRLSVIITRHIAKTEHRFFISSAEVRETKRNIEGLSEGELQNLEKNFSGDSTLSLQSVKMLLNACESVGCVMTASGQRVGTGFLLCGSTFSRAAGLTQVFVTNAHVISSDVPNAIAPEEAFVTFEVESTARGNLIRYKVGEVLFTSPPGALGVSNGGKHDLDVTIVRLHELPTDAIVLQKARSLPLVDSKTRVYVVGHPRGSGLQISLQDSRLLDVDDDNRLVHYRTPTDPGSSGSPVFNTKWEVIAVHHGGSVATPRLNGRGTYEANEGISLQAIERAWLGQEERAPCGMITQSLMSEG</sequence>
<comment type="similarity">
    <text evidence="1 6">Belongs to the peptidase S1B family.</text>
</comment>
<reference evidence="7 8" key="1">
    <citation type="journal article" date="2019" name="Syst. Appl. Microbiol.">
        <title>New species of pathogenic Pseudomonas isolated from citrus in Tunisia: Proposal of Pseudomonas kairouanensis sp. nov. and Pseudomonas nabeulensis sp. nov.</title>
        <authorList>
            <person name="Oueslati M."/>
            <person name="Mulet M."/>
            <person name="Gomila M."/>
            <person name="Berge O."/>
            <person name="Hajlaoui M.R."/>
            <person name="Lalucat J."/>
            <person name="Sadfi-Zouaoui N."/>
            <person name="Garcia-Valdes E."/>
        </authorList>
    </citation>
    <scope>NUCLEOTIDE SEQUENCE [LARGE SCALE GENOMIC DNA]</scope>
    <source>
        <strain evidence="7 8">E10B</strain>
    </source>
</reference>
<dbReference type="InterPro" id="IPR046880">
    <property type="entry name" value="TPR-S"/>
</dbReference>
<gene>
    <name evidence="7" type="ORF">DYL61_12490</name>
</gene>
<proteinExistence type="inferred from homology"/>
<keyword evidence="2 6" id="KW-0645">Protease</keyword>
<dbReference type="EC" id="3.4.21.-" evidence="6"/>
<dbReference type="PANTHER" id="PTHR14389">
    <property type="entry name" value="SI:CH1073-475A24.1"/>
    <property type="match status" value="1"/>
</dbReference>
<dbReference type="RefSeq" id="WP_135308549.1">
    <property type="nucleotide sequence ID" value="NZ_QUZT01000019.1"/>
</dbReference>
<dbReference type="EMBL" id="QUZT01000019">
    <property type="protein sequence ID" value="TFY93757.1"/>
    <property type="molecule type" value="Genomic_DNA"/>
</dbReference>
<keyword evidence="3" id="KW-0732">Signal</keyword>
<dbReference type="PRINTS" id="PR00839">
    <property type="entry name" value="V8PROTEASE"/>
</dbReference>
<organism evidence="7 8">
    <name type="scientific">Pseudomonas nabeulensis</name>
    <dbReference type="NCBI Taxonomy" id="2293833"/>
    <lineage>
        <taxon>Bacteria</taxon>
        <taxon>Pseudomonadati</taxon>
        <taxon>Pseudomonadota</taxon>
        <taxon>Gammaproteobacteria</taxon>
        <taxon>Pseudomonadales</taxon>
        <taxon>Pseudomonadaceae</taxon>
        <taxon>Pseudomonas</taxon>
    </lineage>
</organism>
<evidence type="ECO:0000256" key="2">
    <source>
        <dbReference type="ARBA" id="ARBA00022670"/>
    </source>
</evidence>
<dbReference type="OrthoDB" id="9811262at2"/>
<accession>A0A4Z0B5D0</accession>
<keyword evidence="5 6" id="KW-0720">Serine protease</keyword>
<name>A0A4Z0B5D0_9PSED</name>
<evidence type="ECO:0000256" key="3">
    <source>
        <dbReference type="ARBA" id="ARBA00022729"/>
    </source>
</evidence>
<dbReference type="AlphaFoldDB" id="A0A4Z0B5D0"/>
<dbReference type="GO" id="GO:0008236">
    <property type="term" value="F:serine-type peptidase activity"/>
    <property type="evidence" value="ECO:0007669"/>
    <property type="project" value="UniProtKB-KW"/>
</dbReference>
<dbReference type="Proteomes" id="UP000297734">
    <property type="component" value="Unassembled WGS sequence"/>
</dbReference>
<evidence type="ECO:0000256" key="4">
    <source>
        <dbReference type="ARBA" id="ARBA00022801"/>
    </source>
</evidence>
<dbReference type="PANTHER" id="PTHR14389:SF3">
    <property type="entry name" value="PROTEIN FAM111A-LIKE"/>
    <property type="match status" value="1"/>
</dbReference>